<dbReference type="RefSeq" id="XP_022240551.1">
    <property type="nucleotide sequence ID" value="XM_022384843.1"/>
</dbReference>
<dbReference type="InterPro" id="IPR001296">
    <property type="entry name" value="Glyco_trans_1"/>
</dbReference>
<dbReference type="RefSeq" id="XP_022240550.1">
    <property type="nucleotide sequence ID" value="XM_022384842.1"/>
</dbReference>
<dbReference type="GeneID" id="106458576"/>
<comment type="similarity">
    <text evidence="10">Belongs to the glycosyltransferase group 1 family.</text>
</comment>
<keyword evidence="4" id="KW-0812">Transmembrane</keyword>
<dbReference type="PANTHER" id="PTHR45918">
    <property type="entry name" value="ALPHA-1,3/1,6-MANNOSYLTRANSFERASE ALG2"/>
    <property type="match status" value="1"/>
</dbReference>
<keyword evidence="3 10" id="KW-0808">Transferase</keyword>
<dbReference type="EC" id="2.4.1.132" evidence="10"/>
<comment type="pathway">
    <text evidence="1 10">Protein modification; protein glycosylation.</text>
</comment>
<dbReference type="Proteomes" id="UP000694941">
    <property type="component" value="Unplaced"/>
</dbReference>
<evidence type="ECO:0000256" key="7">
    <source>
        <dbReference type="ARBA" id="ARBA00023136"/>
    </source>
</evidence>
<evidence type="ECO:0000313" key="14">
    <source>
        <dbReference type="RefSeq" id="XP_013773548.1"/>
    </source>
</evidence>
<evidence type="ECO:0000313" key="15">
    <source>
        <dbReference type="RefSeq" id="XP_022240550.1"/>
    </source>
</evidence>
<evidence type="ECO:0000256" key="6">
    <source>
        <dbReference type="ARBA" id="ARBA00022989"/>
    </source>
</evidence>
<evidence type="ECO:0000256" key="2">
    <source>
        <dbReference type="ARBA" id="ARBA00022676"/>
    </source>
</evidence>
<dbReference type="SUPFAM" id="SSF53756">
    <property type="entry name" value="UDP-Glycosyltransferase/glycogen phosphorylase"/>
    <property type="match status" value="1"/>
</dbReference>
<comment type="function">
    <text evidence="10">Mannosylates Man(2)GlcNAc(2)-dolichol diphosphate and Man(1)GlcNAc(2)-dolichol diphosphate to form Man(3)GlcNAc(2)-dolichol diphosphate.</text>
</comment>
<name>A0ABM1B2M6_LIMPO</name>
<dbReference type="RefSeq" id="XP_013773548.1">
    <property type="nucleotide sequence ID" value="XM_013918094.2"/>
</dbReference>
<evidence type="ECO:0000256" key="4">
    <source>
        <dbReference type="ARBA" id="ARBA00022692"/>
    </source>
</evidence>
<evidence type="ECO:0000256" key="10">
    <source>
        <dbReference type="RuleBase" id="RU367136"/>
    </source>
</evidence>
<feature type="domain" description="Glycosyltransferase subfamily 4-like N-terminal" evidence="12">
    <location>
        <begin position="12"/>
        <end position="184"/>
    </location>
</feature>
<dbReference type="EC" id="2.4.1.257" evidence="10"/>
<dbReference type="Pfam" id="PF13439">
    <property type="entry name" value="Glyco_transf_4"/>
    <property type="match status" value="1"/>
</dbReference>
<evidence type="ECO:0000256" key="5">
    <source>
        <dbReference type="ARBA" id="ARBA00022824"/>
    </source>
</evidence>
<evidence type="ECO:0000313" key="16">
    <source>
        <dbReference type="RefSeq" id="XP_022240551.1"/>
    </source>
</evidence>
<organism evidence="13 14">
    <name type="scientific">Limulus polyphemus</name>
    <name type="common">Atlantic horseshoe crab</name>
    <dbReference type="NCBI Taxonomy" id="6850"/>
    <lineage>
        <taxon>Eukaryota</taxon>
        <taxon>Metazoa</taxon>
        <taxon>Ecdysozoa</taxon>
        <taxon>Arthropoda</taxon>
        <taxon>Chelicerata</taxon>
        <taxon>Merostomata</taxon>
        <taxon>Xiphosura</taxon>
        <taxon>Limulidae</taxon>
        <taxon>Limulus</taxon>
    </lineage>
</organism>
<accession>A0ABM1B2M6</accession>
<keyword evidence="6" id="KW-1133">Transmembrane helix</keyword>
<proteinExistence type="inferred from homology"/>
<dbReference type="InterPro" id="IPR028098">
    <property type="entry name" value="Glyco_trans_4-like_N"/>
</dbReference>
<evidence type="ECO:0000313" key="13">
    <source>
        <dbReference type="Proteomes" id="UP000694941"/>
    </source>
</evidence>
<dbReference type="Pfam" id="PF00534">
    <property type="entry name" value="Glycos_transf_1"/>
    <property type="match status" value="1"/>
</dbReference>
<evidence type="ECO:0000256" key="9">
    <source>
        <dbReference type="ARBA" id="ARBA00045104"/>
    </source>
</evidence>
<keyword evidence="2 10" id="KW-0328">Glycosyltransferase</keyword>
<comment type="subcellular location">
    <subcellularLocation>
        <location evidence="10">Endoplasmic reticulum membrane</location>
        <topology evidence="10">Single-pass membrane protein</topology>
    </subcellularLocation>
</comment>
<evidence type="ECO:0000259" key="11">
    <source>
        <dbReference type="Pfam" id="PF00534"/>
    </source>
</evidence>
<evidence type="ECO:0000256" key="3">
    <source>
        <dbReference type="ARBA" id="ARBA00022679"/>
    </source>
</evidence>
<sequence length="397" mass="44660">MKIVFLHPDLGIGGAERLVVDAALALKSQDHEVSFVTAHHHPSHCFQETKDGTFTVTVVGDWMPRSLFGACYALCAYVRMIVAAFYLVFCSGLNPDVIFCDQISVCIPVLKLSKAKIVFYCHFPDQLLSQRQGWLKKLYRAPLDWLEEWTTGMAQTVLVNSKFTAEVFRQTFQSLQNVQLQVLYPSLNFSAFDCPLEGDLTDLNLKGVNWVFLSINRYERKKNLGLAIQALGKLRSILTPDVGKQVHLIMAGGYDDRVKENLEVFMELQQLGEDLGLTESLSFLKSPSDKLKHLLLHSCTAVLYTPENEHFGIVPLEAMYMSRPVIAANSGGPLETVIDGETGFLCPPHPENFATAMEKYVKDRSLAREMGENGKNHVRQHFSFQHFVEQLSRAVSK</sequence>
<comment type="catalytic activity">
    <reaction evidence="8 10">
        <text>a beta-D-Man-(1-&gt;4)-beta-D-GlcNAc-(1-&gt;4)-alpha-D-GlcNAc-diphospho-di-trans,poly-cis-dolichol + GDP-alpha-D-mannose = an alpha-D-Man-(1-&gt;3)-beta-D-Man-(1-&gt;4)-beta-D-GlcNAc-(1-&gt;4)-alpha-D-GlcNAc-diphospho-di-trans,poly-cis-dolichol + GDP + H(+)</text>
        <dbReference type="Rhea" id="RHEA:29515"/>
        <dbReference type="Rhea" id="RHEA-COMP:19511"/>
        <dbReference type="Rhea" id="RHEA-COMP:19513"/>
        <dbReference type="ChEBI" id="CHEBI:15378"/>
        <dbReference type="ChEBI" id="CHEBI:57527"/>
        <dbReference type="ChEBI" id="CHEBI:58189"/>
        <dbReference type="ChEBI" id="CHEBI:58472"/>
        <dbReference type="ChEBI" id="CHEBI:132510"/>
        <dbReference type="EC" id="2.4.1.132"/>
    </reaction>
    <physiologicalReaction direction="left-to-right" evidence="8 10">
        <dbReference type="Rhea" id="RHEA:29516"/>
    </physiologicalReaction>
</comment>
<evidence type="ECO:0000256" key="1">
    <source>
        <dbReference type="ARBA" id="ARBA00004922"/>
    </source>
</evidence>
<keyword evidence="13" id="KW-1185">Reference proteome</keyword>
<keyword evidence="7" id="KW-0472">Membrane</keyword>
<evidence type="ECO:0000256" key="8">
    <source>
        <dbReference type="ARBA" id="ARBA00045103"/>
    </source>
</evidence>
<feature type="domain" description="Glycosyl transferase family 1" evidence="11">
    <location>
        <begin position="205"/>
        <end position="376"/>
    </location>
</feature>
<comment type="catalytic activity">
    <reaction evidence="9 10">
        <text>an alpha-D-Man-(1-&gt;3)-beta-D-Man-(1-&gt;4)-beta-D-GlcNAc-(1-&gt;4)-alpha-D-GlcNAc-diphospho-di-trans,poly-cis-dolichol + GDP-alpha-D-mannose = an alpha-D-Man-(1-&gt;3)-[alpha-D-Man-(1-&gt;6)]-beta-D-Man-(1-&gt;4)-beta-D-GlcNAc-(1-&gt;4)-alpha-D-GlcNAc-diphospho-di-trans,poly-cis-dolichol + GDP + H(+)</text>
        <dbReference type="Rhea" id="RHEA:29519"/>
        <dbReference type="Rhea" id="RHEA-COMP:19513"/>
        <dbReference type="Rhea" id="RHEA-COMP:19515"/>
        <dbReference type="ChEBI" id="CHEBI:15378"/>
        <dbReference type="ChEBI" id="CHEBI:57527"/>
        <dbReference type="ChEBI" id="CHEBI:58189"/>
        <dbReference type="ChEBI" id="CHEBI:132510"/>
        <dbReference type="ChEBI" id="CHEBI:132511"/>
        <dbReference type="EC" id="2.4.1.257"/>
    </reaction>
    <physiologicalReaction direction="left-to-right" evidence="9 10">
        <dbReference type="Rhea" id="RHEA:29520"/>
    </physiologicalReaction>
</comment>
<reference evidence="14 15" key="1">
    <citation type="submission" date="2025-05" db="UniProtKB">
        <authorList>
            <consortium name="RefSeq"/>
        </authorList>
    </citation>
    <scope>IDENTIFICATION</scope>
    <source>
        <tissue evidence="14 15">Muscle</tissue>
    </source>
</reference>
<dbReference type="InterPro" id="IPR027054">
    <property type="entry name" value="ALG2"/>
</dbReference>
<dbReference type="CDD" id="cd03805">
    <property type="entry name" value="GT4_ALG2-like"/>
    <property type="match status" value="1"/>
</dbReference>
<evidence type="ECO:0000259" key="12">
    <source>
        <dbReference type="Pfam" id="PF13439"/>
    </source>
</evidence>
<keyword evidence="5" id="KW-0256">Endoplasmic reticulum</keyword>
<dbReference type="PANTHER" id="PTHR45918:SF1">
    <property type="entry name" value="ALPHA-1,3_1,6-MANNOSYLTRANSFERASE ALG2"/>
    <property type="match status" value="1"/>
</dbReference>
<protein>
    <recommendedName>
        <fullName evidence="10">Alpha-1,3/1,6-mannosyltransferase ALG2</fullName>
        <ecNumber evidence="10">2.4.1.132</ecNumber>
        <ecNumber evidence="10">2.4.1.257</ecNumber>
    </recommendedName>
    <alternativeName>
        <fullName evidence="10">GDP-Man:Man(1)GlcNAc(2)-PP-Dol alpha-1,3-mannosyltransferase</fullName>
    </alternativeName>
</protein>
<dbReference type="Gene3D" id="3.40.50.2000">
    <property type="entry name" value="Glycogen Phosphorylase B"/>
    <property type="match status" value="2"/>
</dbReference>
<gene>
    <name evidence="14 15 16" type="primary">LOC106458576</name>
</gene>